<proteinExistence type="predicted"/>
<name>A0A154MP27_9PSEU</name>
<evidence type="ECO:0000313" key="3">
    <source>
        <dbReference type="EMBL" id="OKA04936.1"/>
    </source>
</evidence>
<dbReference type="Proteomes" id="UP000076321">
    <property type="component" value="Unassembled WGS sequence"/>
</dbReference>
<dbReference type="Proteomes" id="UP000186883">
    <property type="component" value="Unassembled WGS sequence"/>
</dbReference>
<feature type="domain" description="Amphi-Trp" evidence="1">
    <location>
        <begin position="7"/>
        <end position="77"/>
    </location>
</feature>
<evidence type="ECO:0000313" key="4">
    <source>
        <dbReference type="Proteomes" id="UP000076321"/>
    </source>
</evidence>
<protein>
    <submittedName>
        <fullName evidence="3">Amphi-Trp domain-containing protein</fullName>
    </submittedName>
</protein>
<dbReference type="RefSeq" id="WP_061982600.1">
    <property type="nucleotide sequence ID" value="NZ_FOPQ01000006.1"/>
</dbReference>
<keyword evidence="5" id="KW-1185">Reference proteome</keyword>
<dbReference type="OrthoDB" id="3078539at2"/>
<reference evidence="2 4" key="1">
    <citation type="submission" date="2015-12" db="EMBL/GenBank/DDBJ databases">
        <title>Amycolatopsis regifaucium genome sequencing and assembly.</title>
        <authorList>
            <person name="Mayilraj S."/>
        </authorList>
    </citation>
    <scope>NUCLEOTIDE SEQUENCE [LARGE SCALE GENOMIC DNA]</scope>
    <source>
        <strain evidence="2 4">GY080</strain>
    </source>
</reference>
<evidence type="ECO:0000259" key="1">
    <source>
        <dbReference type="Pfam" id="PF20068"/>
    </source>
</evidence>
<dbReference type="AlphaFoldDB" id="A0A154MP27"/>
<accession>A0A154MP27</accession>
<dbReference type="InterPro" id="IPR027598">
    <property type="entry name" value="Amphi-Trp_dom"/>
</dbReference>
<evidence type="ECO:0000313" key="5">
    <source>
        <dbReference type="Proteomes" id="UP000186883"/>
    </source>
</evidence>
<sequence>MTAPRDVERVYSTADVVAKLRRLADALESETSFRIQIAGERFRVPARAQFSVEHERGDGEEEVEFQLKWKIEDAEGDEDAEGTVV</sequence>
<gene>
    <name evidence="3" type="ORF">ATP06_0228115</name>
    <name evidence="2" type="ORF">AVL48_28040</name>
</gene>
<organism evidence="2 4">
    <name type="scientific">Amycolatopsis regifaucium</name>
    <dbReference type="NCBI Taxonomy" id="546365"/>
    <lineage>
        <taxon>Bacteria</taxon>
        <taxon>Bacillati</taxon>
        <taxon>Actinomycetota</taxon>
        <taxon>Actinomycetes</taxon>
        <taxon>Pseudonocardiales</taxon>
        <taxon>Pseudonocardiaceae</taxon>
        <taxon>Amycolatopsis</taxon>
    </lineage>
</organism>
<dbReference type="EMBL" id="LOBU02000019">
    <property type="protein sequence ID" value="OKA04936.1"/>
    <property type="molecule type" value="Genomic_DNA"/>
</dbReference>
<dbReference type="EMBL" id="LQCI01000009">
    <property type="protein sequence ID" value="KZB86044.1"/>
    <property type="molecule type" value="Genomic_DNA"/>
</dbReference>
<dbReference type="NCBIfam" id="TIGR04354">
    <property type="entry name" value="amphi-Trp"/>
    <property type="match status" value="1"/>
</dbReference>
<dbReference type="Pfam" id="PF20068">
    <property type="entry name" value="Amphi-Trp"/>
    <property type="match status" value="1"/>
</dbReference>
<reference evidence="3 5" key="2">
    <citation type="submission" date="2016-11" db="EMBL/GenBank/DDBJ databases">
        <title>Genome sequencing of Amycolatopsis regifaucium.</title>
        <authorList>
            <person name="Mayilraj S."/>
            <person name="Kaur N."/>
        </authorList>
    </citation>
    <scope>NUCLEOTIDE SEQUENCE [LARGE SCALE GENOMIC DNA]</scope>
    <source>
        <strain evidence="3 5">GY080</strain>
    </source>
</reference>
<comment type="caution">
    <text evidence="2">The sequence shown here is derived from an EMBL/GenBank/DDBJ whole genome shotgun (WGS) entry which is preliminary data.</text>
</comment>
<evidence type="ECO:0000313" key="2">
    <source>
        <dbReference type="EMBL" id="KZB86044.1"/>
    </source>
</evidence>